<protein>
    <recommendedName>
        <fullName evidence="1">Cyanophage baseplate Pam3 plug gp18 domain-containing protein</fullName>
    </recommendedName>
</protein>
<organism evidence="2 3">
    <name type="scientific">Dickeya undicola</name>
    <dbReference type="NCBI Taxonomy" id="1577887"/>
    <lineage>
        <taxon>Bacteria</taxon>
        <taxon>Pseudomonadati</taxon>
        <taxon>Pseudomonadota</taxon>
        <taxon>Gammaproteobacteria</taxon>
        <taxon>Enterobacterales</taxon>
        <taxon>Pectobacteriaceae</taxon>
        <taxon>Dickeya</taxon>
    </lineage>
</organism>
<accession>A0A3N0G5D3</accession>
<dbReference type="Pfam" id="PF22479">
    <property type="entry name" value="Pam3_gp18"/>
    <property type="match status" value="1"/>
</dbReference>
<dbReference type="Proteomes" id="UP000276061">
    <property type="component" value="Unassembled WGS sequence"/>
</dbReference>
<feature type="domain" description="Cyanophage baseplate Pam3 plug gp18" evidence="1">
    <location>
        <begin position="1"/>
        <end position="93"/>
    </location>
</feature>
<dbReference type="OrthoDB" id="6469703at2"/>
<evidence type="ECO:0000313" key="3">
    <source>
        <dbReference type="Proteomes" id="UP000276061"/>
    </source>
</evidence>
<comment type="caution">
    <text evidence="2">The sequence shown here is derived from an EMBL/GenBank/DDBJ whole genome shotgun (WGS) entry which is preliminary data.</text>
</comment>
<dbReference type="EMBL" id="RJLR01000012">
    <property type="protein sequence ID" value="RNM07697.1"/>
    <property type="molecule type" value="Genomic_DNA"/>
</dbReference>
<reference evidence="2 3" key="1">
    <citation type="submission" date="2018-11" db="EMBL/GenBank/DDBJ databases">
        <title>Characterization of surface water Dickeya isolates.</title>
        <authorList>
            <person name="Van Gijsegem F."/>
            <person name="Pedron J."/>
        </authorList>
    </citation>
    <scope>NUCLEOTIDE SEQUENCE [LARGE SCALE GENOMIC DNA]</scope>
    <source>
        <strain evidence="2 3">FVG1-MFV-O17</strain>
    </source>
</reference>
<dbReference type="InterPro" id="IPR054252">
    <property type="entry name" value="Pam3_gp18"/>
</dbReference>
<name>A0A3N0G5D3_9GAMM</name>
<proteinExistence type="predicted"/>
<dbReference type="RefSeq" id="WP_123252324.1">
    <property type="nucleotide sequence ID" value="NZ_RJLR01000012.1"/>
</dbReference>
<evidence type="ECO:0000259" key="1">
    <source>
        <dbReference type="Pfam" id="PF22479"/>
    </source>
</evidence>
<evidence type="ECO:0000313" key="2">
    <source>
        <dbReference type="EMBL" id="RNM07697.1"/>
    </source>
</evidence>
<sequence>MKTIPLTRGLADYVFNVTLGKHQLKFNIRWLTRYQYFVVDITTLAGGVVVMGRALHVGVDLLAGLNTDIGRLVLTGTTPTMVNLGVENNLTWYES</sequence>
<gene>
    <name evidence="2" type="ORF">EF878_07100</name>
</gene>
<dbReference type="AlphaFoldDB" id="A0A3N0G5D3"/>